<sequence>MKGKEGFGDFGGIQLRESPSILPVKKLRPRGTRFGACRVVGSLKDEADGNGIGLGSGSTGASWQQGRRASGSGRASKPEGRRGEAGALLLSPLTIGRWGGAEEDPDLPHPGESRPPGVRSEGKGGWFYCGWVFGGVVVATKETLKGALRRGCRGAVGGLEELGRRLGKCGPWLPWRSAARPEGRRGSLCLRSLVATGEERHGGGMEGPAGARWDCRVQYVLGGVGGIDGRRGHTWSGSTRGRQGAPGSSSGRGEAGVVLVRKQGGPLRLLRENAGERTSGEGGDRLLQCCRKRRGKLLFWEDRSPAAEEPGRREVRLRCCRLWGVMKWVRHSAGAVAGELQQRVALGLILVLLGC</sequence>
<reference evidence="2" key="1">
    <citation type="journal article" date="2023" name="Front. Plant Sci.">
        <title>Chromosomal-level genome assembly of Melastoma candidum provides insights into trichome evolution.</title>
        <authorList>
            <person name="Zhong Y."/>
            <person name="Wu W."/>
            <person name="Sun C."/>
            <person name="Zou P."/>
            <person name="Liu Y."/>
            <person name="Dai S."/>
            <person name="Zhou R."/>
        </authorList>
    </citation>
    <scope>NUCLEOTIDE SEQUENCE [LARGE SCALE GENOMIC DNA]</scope>
</reference>
<organism evidence="1 2">
    <name type="scientific">Melastoma candidum</name>
    <dbReference type="NCBI Taxonomy" id="119954"/>
    <lineage>
        <taxon>Eukaryota</taxon>
        <taxon>Viridiplantae</taxon>
        <taxon>Streptophyta</taxon>
        <taxon>Embryophyta</taxon>
        <taxon>Tracheophyta</taxon>
        <taxon>Spermatophyta</taxon>
        <taxon>Magnoliopsida</taxon>
        <taxon>eudicotyledons</taxon>
        <taxon>Gunneridae</taxon>
        <taxon>Pentapetalae</taxon>
        <taxon>rosids</taxon>
        <taxon>malvids</taxon>
        <taxon>Myrtales</taxon>
        <taxon>Melastomataceae</taxon>
        <taxon>Melastomatoideae</taxon>
        <taxon>Melastomateae</taxon>
        <taxon>Melastoma</taxon>
    </lineage>
</organism>
<name>A0ACB9S8L4_9MYRT</name>
<dbReference type="EMBL" id="CM042881">
    <property type="protein sequence ID" value="KAI4387399.1"/>
    <property type="molecule type" value="Genomic_DNA"/>
</dbReference>
<accession>A0ACB9S8L4</accession>
<keyword evidence="2" id="KW-1185">Reference proteome</keyword>
<protein>
    <submittedName>
        <fullName evidence="1">Uncharacterized protein</fullName>
    </submittedName>
</protein>
<evidence type="ECO:0000313" key="2">
    <source>
        <dbReference type="Proteomes" id="UP001057402"/>
    </source>
</evidence>
<dbReference type="Proteomes" id="UP001057402">
    <property type="component" value="Chromosome 2"/>
</dbReference>
<evidence type="ECO:0000313" key="1">
    <source>
        <dbReference type="EMBL" id="KAI4387399.1"/>
    </source>
</evidence>
<proteinExistence type="predicted"/>
<comment type="caution">
    <text evidence="1">The sequence shown here is derived from an EMBL/GenBank/DDBJ whole genome shotgun (WGS) entry which is preliminary data.</text>
</comment>
<gene>
    <name evidence="1" type="ORF">MLD38_005237</name>
</gene>